<sequence>MIGCQKKELSHPDPHFWGNSFDSLSGLFPNLVLTRRPVFLVLIALYLVDNVRDETSPRNWGFSDCINGGMHVATRIGLHELRTAATGLYQ</sequence>
<dbReference type="Proteomes" id="UP000325433">
    <property type="component" value="Unassembled WGS sequence"/>
</dbReference>
<protein>
    <submittedName>
        <fullName evidence="1">Uncharacterized protein</fullName>
    </submittedName>
</protein>
<name>A0A5N6VZG4_9EURO</name>
<evidence type="ECO:0000313" key="1">
    <source>
        <dbReference type="EMBL" id="KAE8314034.1"/>
    </source>
</evidence>
<reference evidence="2" key="1">
    <citation type="submission" date="2019-04" db="EMBL/GenBank/DDBJ databases">
        <title>Friends and foes A comparative genomics studyof 23 Aspergillus species from section Flavi.</title>
        <authorList>
            <consortium name="DOE Joint Genome Institute"/>
            <person name="Kjaerbolling I."/>
            <person name="Vesth T."/>
            <person name="Frisvad J.C."/>
            <person name="Nybo J.L."/>
            <person name="Theobald S."/>
            <person name="Kildgaard S."/>
            <person name="Isbrandt T."/>
            <person name="Kuo A."/>
            <person name="Sato A."/>
            <person name="Lyhne E.K."/>
            <person name="Kogle M.E."/>
            <person name="Wiebenga A."/>
            <person name="Kun R.S."/>
            <person name="Lubbers R.J."/>
            <person name="Makela M.R."/>
            <person name="Barry K."/>
            <person name="Chovatia M."/>
            <person name="Clum A."/>
            <person name="Daum C."/>
            <person name="Haridas S."/>
            <person name="He G."/>
            <person name="LaButti K."/>
            <person name="Lipzen A."/>
            <person name="Mondo S."/>
            <person name="Riley R."/>
            <person name="Salamov A."/>
            <person name="Simmons B.A."/>
            <person name="Magnuson J.K."/>
            <person name="Henrissat B."/>
            <person name="Mortensen U.H."/>
            <person name="Larsen T.O."/>
            <person name="Devries R.P."/>
            <person name="Grigoriev I.V."/>
            <person name="Machida M."/>
            <person name="Baker S.E."/>
            <person name="Andersen M.R."/>
        </authorList>
    </citation>
    <scope>NUCLEOTIDE SEQUENCE [LARGE SCALE GENOMIC DNA]</scope>
    <source>
        <strain evidence="2">CBS 130015</strain>
    </source>
</reference>
<accession>A0A5N6VZG4</accession>
<evidence type="ECO:0000313" key="2">
    <source>
        <dbReference type="Proteomes" id="UP000325433"/>
    </source>
</evidence>
<keyword evidence="2" id="KW-1185">Reference proteome</keyword>
<organism evidence="1 2">
    <name type="scientific">Aspergillus transmontanensis</name>
    <dbReference type="NCBI Taxonomy" id="1034304"/>
    <lineage>
        <taxon>Eukaryota</taxon>
        <taxon>Fungi</taxon>
        <taxon>Dikarya</taxon>
        <taxon>Ascomycota</taxon>
        <taxon>Pezizomycotina</taxon>
        <taxon>Eurotiomycetes</taxon>
        <taxon>Eurotiomycetidae</taxon>
        <taxon>Eurotiales</taxon>
        <taxon>Aspergillaceae</taxon>
        <taxon>Aspergillus</taxon>
        <taxon>Aspergillus subgen. Circumdati</taxon>
    </lineage>
</organism>
<proteinExistence type="predicted"/>
<gene>
    <name evidence="1" type="ORF">BDV41DRAFT_240892</name>
</gene>
<dbReference type="AlphaFoldDB" id="A0A5N6VZG4"/>
<dbReference type="EMBL" id="ML738321">
    <property type="protein sequence ID" value="KAE8314034.1"/>
    <property type="molecule type" value="Genomic_DNA"/>
</dbReference>